<protein>
    <submittedName>
        <fullName evidence="2">Glycosyltransferase</fullName>
    </submittedName>
</protein>
<evidence type="ECO:0000313" key="2">
    <source>
        <dbReference type="EMBL" id="TPG18372.1"/>
    </source>
</evidence>
<comment type="caution">
    <text evidence="2">The sequence shown here is derived from an EMBL/GenBank/DDBJ whole genome shotgun (WGS) entry which is preliminary data.</text>
</comment>
<proteinExistence type="predicted"/>
<evidence type="ECO:0000259" key="1">
    <source>
        <dbReference type="Pfam" id="PF00535"/>
    </source>
</evidence>
<organism evidence="2 3">
    <name type="scientific">Pedococcus bigeumensis</name>
    <dbReference type="NCBI Taxonomy" id="433644"/>
    <lineage>
        <taxon>Bacteria</taxon>
        <taxon>Bacillati</taxon>
        <taxon>Actinomycetota</taxon>
        <taxon>Actinomycetes</taxon>
        <taxon>Micrococcales</taxon>
        <taxon>Intrasporangiaceae</taxon>
        <taxon>Pedococcus</taxon>
    </lineage>
</organism>
<reference evidence="2 3" key="1">
    <citation type="journal article" date="2019" name="Environ. Microbiol.">
        <title>Species interactions and distinct microbial communities in high Arctic permafrost affected cryosols are associated with the CH4 and CO2 gas fluxes.</title>
        <authorList>
            <person name="Altshuler I."/>
            <person name="Hamel J."/>
            <person name="Turney S."/>
            <person name="Magnuson E."/>
            <person name="Levesque R."/>
            <person name="Greer C."/>
            <person name="Whyte L.G."/>
        </authorList>
    </citation>
    <scope>NUCLEOTIDE SEQUENCE [LARGE SCALE GENOMIC DNA]</scope>
    <source>
        <strain evidence="2 3">S9.3A</strain>
    </source>
</reference>
<dbReference type="PANTHER" id="PTHR43630:SF2">
    <property type="entry name" value="GLYCOSYLTRANSFERASE"/>
    <property type="match status" value="1"/>
</dbReference>
<dbReference type="InterPro" id="IPR001173">
    <property type="entry name" value="Glyco_trans_2-like"/>
</dbReference>
<dbReference type="Pfam" id="PF00535">
    <property type="entry name" value="Glycos_transf_2"/>
    <property type="match status" value="1"/>
</dbReference>
<dbReference type="PANTHER" id="PTHR43630">
    <property type="entry name" value="POLY-BETA-1,6-N-ACETYL-D-GLUCOSAMINE SYNTHASE"/>
    <property type="match status" value="1"/>
</dbReference>
<accession>A0A502D0H5</accession>
<dbReference type="EMBL" id="RCZM01000002">
    <property type="protein sequence ID" value="TPG18372.1"/>
    <property type="molecule type" value="Genomic_DNA"/>
</dbReference>
<feature type="domain" description="Glycosyltransferase 2-like" evidence="1">
    <location>
        <begin position="13"/>
        <end position="130"/>
    </location>
</feature>
<name>A0A502D0H5_9MICO</name>
<keyword evidence="3" id="KW-1185">Reference proteome</keyword>
<dbReference type="Proteomes" id="UP000317722">
    <property type="component" value="Unassembled WGS sequence"/>
</dbReference>
<dbReference type="InterPro" id="IPR029044">
    <property type="entry name" value="Nucleotide-diphossugar_trans"/>
</dbReference>
<evidence type="ECO:0000313" key="3">
    <source>
        <dbReference type="Proteomes" id="UP000317722"/>
    </source>
</evidence>
<dbReference type="AlphaFoldDB" id="A0A502D0H5"/>
<gene>
    <name evidence="2" type="ORF">EAH86_05260</name>
</gene>
<sequence>MDSAEPQPTPTVSVIVPTKNIERTLESCLRSIRAQSLTDIELVVVDNFSTDRTWEIAQSFADIAIQAGPERSAQRNLAIEKSSGEYILWIDADMVLTPRVLQDAVDRARETDSIAVFIPEETVGPGFWTACRTLERRCYVGEELIEAPRLVRRDFFRDQGGFVADVAGQEDADLRMRLIATGAPMSRVGTYILHDEGRLTIRDVMRKRYYYGQSLPAYNRAQPGAIQAQGWATLRAMARNIEVLAGHPAHAAGLVAMRAGEAAFYAIGAAKAARDRR</sequence>
<dbReference type="Gene3D" id="3.90.550.10">
    <property type="entry name" value="Spore Coat Polysaccharide Biosynthesis Protein SpsA, Chain A"/>
    <property type="match status" value="1"/>
</dbReference>
<keyword evidence="2" id="KW-0808">Transferase</keyword>
<dbReference type="OrthoDB" id="5243838at2"/>
<dbReference type="SUPFAM" id="SSF53448">
    <property type="entry name" value="Nucleotide-diphospho-sugar transferases"/>
    <property type="match status" value="1"/>
</dbReference>
<dbReference type="GO" id="GO:0016740">
    <property type="term" value="F:transferase activity"/>
    <property type="evidence" value="ECO:0007669"/>
    <property type="project" value="UniProtKB-KW"/>
</dbReference>